<dbReference type="InterPro" id="IPR027417">
    <property type="entry name" value="P-loop_NTPase"/>
</dbReference>
<feature type="compositionally biased region" description="Gly residues" evidence="1">
    <location>
        <begin position="689"/>
        <end position="702"/>
    </location>
</feature>
<dbReference type="Proteomes" id="UP001501447">
    <property type="component" value="Unassembled WGS sequence"/>
</dbReference>
<evidence type="ECO:0000313" key="3">
    <source>
        <dbReference type="Proteomes" id="UP001501447"/>
    </source>
</evidence>
<dbReference type="PANTHER" id="PTHR47691:SF3">
    <property type="entry name" value="HTH-TYPE TRANSCRIPTIONAL REGULATOR RV0890C-RELATED"/>
    <property type="match status" value="1"/>
</dbReference>
<name>A0ABP6DA33_9ACTN</name>
<sequence length="770" mass="81455">MTEETRNTVDGQVSAGAIVQAASIGAVHHHTYAAPEQPATLPLQLPVEAALFEDRDRERASVRSALGSRRGHAGVVRPLVVALSGMGGVGKSALGLRLAHEAHRASACGALYVDLDDLRRDGAVSPSDVLAVLLRALGVHEPWMEKDLAGRARQYAERTAGRALVLVLDNVAYASEAEPLLPVSADSVAIVISRSRLEDLDGALEIPLGPLPAAAAQDLLHAVLEGSGPPGGPGTVAEIARMCGGLPAALHVAGRYLRTHRRRPPERLIAALRTELDEEGLPVVEAVWDAAYRELSADAARLYRLLPAHPGTSFTEPSAVALLGARDPDAAYDALGELERAGLVAVWDRDQERTDGAAAAGEAPDTDADAGVAGHARATDGAAERLRMHDLLQAHARRRARHEGNPAEAGEARQRVVRWYRRQAERADQLISGSRMRFADPVAELPHAPDVPFAAPAEAARWMSAEHAALHACVRLAHEAGTAQGDADAWGLCEPLWTHFMDHRHHADAIDAFEAGLAAAQRAGHLAAQARMRCQLARPLWETGHLGRAREQVDAAVRTAHALPGEPKLRASTLEFRGLTRSAEGDWAGAAEEFAASLRIHEEIGNTYGVLLQSYLLGKALIEQGAAHRAAELLADAHAEAQKQRRERMTGLTAFELARALEREAADDMAGEAADEETHGAAGDAANGTGYGPGNTGNGPGSAGHTARLTALYGRAVTSARSRGADHDEVTALRALADLAERTGDTAGAHRHRARARALTSRAGGLSENA</sequence>
<dbReference type="EMBL" id="BAAARJ010000027">
    <property type="protein sequence ID" value="GAA2636637.1"/>
    <property type="molecule type" value="Genomic_DNA"/>
</dbReference>
<feature type="region of interest" description="Disordered" evidence="1">
    <location>
        <begin position="666"/>
        <end position="706"/>
    </location>
</feature>
<dbReference type="PRINTS" id="PR00364">
    <property type="entry name" value="DISEASERSIST"/>
</dbReference>
<comment type="caution">
    <text evidence="2">The sequence shown here is derived from an EMBL/GenBank/DDBJ whole genome shotgun (WGS) entry which is preliminary data.</text>
</comment>
<dbReference type="Gene3D" id="3.40.50.300">
    <property type="entry name" value="P-loop containing nucleotide triphosphate hydrolases"/>
    <property type="match status" value="1"/>
</dbReference>
<evidence type="ECO:0000313" key="2">
    <source>
        <dbReference type="EMBL" id="GAA2636637.1"/>
    </source>
</evidence>
<dbReference type="RefSeq" id="WP_344570341.1">
    <property type="nucleotide sequence ID" value="NZ_BAAARJ010000027.1"/>
</dbReference>
<dbReference type="SUPFAM" id="SSF52540">
    <property type="entry name" value="P-loop containing nucleoside triphosphate hydrolases"/>
    <property type="match status" value="1"/>
</dbReference>
<protein>
    <submittedName>
        <fullName evidence="2">Tetratricopeptide repeat protein</fullName>
    </submittedName>
</protein>
<reference evidence="3" key="1">
    <citation type="journal article" date="2019" name="Int. J. Syst. Evol. Microbiol.">
        <title>The Global Catalogue of Microorganisms (GCM) 10K type strain sequencing project: providing services to taxonomists for standard genome sequencing and annotation.</title>
        <authorList>
            <consortium name="The Broad Institute Genomics Platform"/>
            <consortium name="The Broad Institute Genome Sequencing Center for Infectious Disease"/>
            <person name="Wu L."/>
            <person name="Ma J."/>
        </authorList>
    </citation>
    <scope>NUCLEOTIDE SEQUENCE [LARGE SCALE GENOMIC DNA]</scope>
    <source>
        <strain evidence="3">JCM 16373</strain>
    </source>
</reference>
<dbReference type="InterPro" id="IPR011990">
    <property type="entry name" value="TPR-like_helical_dom_sf"/>
</dbReference>
<accession>A0ABP6DA33</accession>
<dbReference type="PANTHER" id="PTHR47691">
    <property type="entry name" value="REGULATOR-RELATED"/>
    <property type="match status" value="1"/>
</dbReference>
<organism evidence="2 3">
    <name type="scientific">Streptomyces axinellae</name>
    <dbReference type="NCBI Taxonomy" id="552788"/>
    <lineage>
        <taxon>Bacteria</taxon>
        <taxon>Bacillati</taxon>
        <taxon>Actinomycetota</taxon>
        <taxon>Actinomycetes</taxon>
        <taxon>Kitasatosporales</taxon>
        <taxon>Streptomycetaceae</taxon>
        <taxon>Streptomyces</taxon>
    </lineage>
</organism>
<dbReference type="Gene3D" id="1.25.40.10">
    <property type="entry name" value="Tetratricopeptide repeat domain"/>
    <property type="match status" value="1"/>
</dbReference>
<keyword evidence="3" id="KW-1185">Reference proteome</keyword>
<feature type="region of interest" description="Disordered" evidence="1">
    <location>
        <begin position="354"/>
        <end position="377"/>
    </location>
</feature>
<gene>
    <name evidence="2" type="ORF">GCM10009863_61510</name>
</gene>
<evidence type="ECO:0000256" key="1">
    <source>
        <dbReference type="SAM" id="MobiDB-lite"/>
    </source>
</evidence>
<feature type="compositionally biased region" description="Low complexity" evidence="1">
    <location>
        <begin position="757"/>
        <end position="770"/>
    </location>
</feature>
<feature type="region of interest" description="Disordered" evidence="1">
    <location>
        <begin position="744"/>
        <end position="770"/>
    </location>
</feature>
<proteinExistence type="predicted"/>